<proteinExistence type="predicted"/>
<evidence type="ECO:0000313" key="2">
    <source>
        <dbReference type="Proteomes" id="UP001642464"/>
    </source>
</evidence>
<protein>
    <submittedName>
        <fullName evidence="1">Uncharacterized protein</fullName>
    </submittedName>
</protein>
<dbReference type="EMBL" id="CAXAMM010039086">
    <property type="protein sequence ID" value="CAK9083615.1"/>
    <property type="molecule type" value="Genomic_DNA"/>
</dbReference>
<keyword evidence="2" id="KW-1185">Reference proteome</keyword>
<dbReference type="Proteomes" id="UP001642464">
    <property type="component" value="Unassembled WGS sequence"/>
</dbReference>
<evidence type="ECO:0000313" key="1">
    <source>
        <dbReference type="EMBL" id="CAK9083615.1"/>
    </source>
</evidence>
<organism evidence="1 2">
    <name type="scientific">Durusdinium trenchii</name>
    <dbReference type="NCBI Taxonomy" id="1381693"/>
    <lineage>
        <taxon>Eukaryota</taxon>
        <taxon>Sar</taxon>
        <taxon>Alveolata</taxon>
        <taxon>Dinophyceae</taxon>
        <taxon>Suessiales</taxon>
        <taxon>Symbiodiniaceae</taxon>
        <taxon>Durusdinium</taxon>
    </lineage>
</organism>
<sequence>MLSYQRRTKRNMRFGSLSFGVCIYLRGYCFFVLPWFRVEGTHGAGEGGVGNGVRAVFGHHPTFVYVLDPILAVLHDLGTMACGALGSSWPLPAAPIVPDNNNSTDPSPQTGKSNEDLVTYITQLD</sequence>
<gene>
    <name evidence="1" type="ORF">SCF082_LOCUS39687</name>
</gene>
<reference evidence="1 2" key="1">
    <citation type="submission" date="2024-02" db="EMBL/GenBank/DDBJ databases">
        <authorList>
            <person name="Chen Y."/>
            <person name="Shah S."/>
            <person name="Dougan E. K."/>
            <person name="Thang M."/>
            <person name="Chan C."/>
        </authorList>
    </citation>
    <scope>NUCLEOTIDE SEQUENCE [LARGE SCALE GENOMIC DNA]</scope>
</reference>
<name>A0ABP0Q6X6_9DINO</name>
<comment type="caution">
    <text evidence="1">The sequence shown here is derived from an EMBL/GenBank/DDBJ whole genome shotgun (WGS) entry which is preliminary data.</text>
</comment>
<accession>A0ABP0Q6X6</accession>